<sequence>MSSRRRDAVQVVVGVLSLPLMAISFGMFNVIREREIDGPWDAVASILGLVGLVTMGAVNVQRSRAQRRLSPGEEHEMRLRQRRGARGWVAASAVGGSTVAALVLPPMLSDLPVRVALALPVLLAIPLVAFVAVETHKDLALEAEIRFRTDEGVGAP</sequence>
<keyword evidence="1" id="KW-0812">Transmembrane</keyword>
<accession>A0A0L6CFP5</accession>
<dbReference type="AlphaFoldDB" id="A0A0L6CFP5"/>
<keyword evidence="1" id="KW-0472">Membrane</keyword>
<gene>
    <name evidence="2" type="ORF">VV01_04915</name>
</gene>
<evidence type="ECO:0000256" key="1">
    <source>
        <dbReference type="SAM" id="Phobius"/>
    </source>
</evidence>
<dbReference type="STRING" id="1631356.VV01_04915"/>
<feature type="transmembrane region" description="Helical" evidence="1">
    <location>
        <begin position="113"/>
        <end position="133"/>
    </location>
</feature>
<proteinExistence type="predicted"/>
<reference evidence="3" key="1">
    <citation type="submission" date="2015-03" db="EMBL/GenBank/DDBJ databases">
        <title>Luteipulveratus halotolerans sp. nov., a novel actinobacterium (Dermacoccaceae) from Sarawak, Malaysia.</title>
        <authorList>
            <person name="Juboi H."/>
            <person name="Basik A."/>
            <person name="Shamsul S.S."/>
            <person name="Arnold P."/>
            <person name="Schmitt E.K."/>
            <person name="Sanglier J.-J."/>
            <person name="Yeo T."/>
        </authorList>
    </citation>
    <scope>NUCLEOTIDE SEQUENCE [LARGE SCALE GENOMIC DNA]</scope>
    <source>
        <strain evidence="3">C296001</strain>
    </source>
</reference>
<dbReference type="Proteomes" id="UP000037397">
    <property type="component" value="Unassembled WGS sequence"/>
</dbReference>
<evidence type="ECO:0000313" key="3">
    <source>
        <dbReference type="Proteomes" id="UP000037397"/>
    </source>
</evidence>
<protein>
    <submittedName>
        <fullName evidence="2">Uncharacterized protein</fullName>
    </submittedName>
</protein>
<name>A0A0L6CFP5_9MICO</name>
<comment type="caution">
    <text evidence="2">The sequence shown here is derived from an EMBL/GenBank/DDBJ whole genome shotgun (WGS) entry which is preliminary data.</text>
</comment>
<dbReference type="EMBL" id="LAIR01000002">
    <property type="protein sequence ID" value="KNX36641.1"/>
    <property type="molecule type" value="Genomic_DNA"/>
</dbReference>
<keyword evidence="1" id="KW-1133">Transmembrane helix</keyword>
<keyword evidence="3" id="KW-1185">Reference proteome</keyword>
<organism evidence="2 3">
    <name type="scientific">Luteipulveratus halotolerans</name>
    <dbReference type="NCBI Taxonomy" id="1631356"/>
    <lineage>
        <taxon>Bacteria</taxon>
        <taxon>Bacillati</taxon>
        <taxon>Actinomycetota</taxon>
        <taxon>Actinomycetes</taxon>
        <taxon>Micrococcales</taxon>
        <taxon>Dermacoccaceae</taxon>
        <taxon>Luteipulveratus</taxon>
    </lineage>
</organism>
<feature type="transmembrane region" description="Helical" evidence="1">
    <location>
        <begin position="43"/>
        <end position="60"/>
    </location>
</feature>
<evidence type="ECO:0000313" key="2">
    <source>
        <dbReference type="EMBL" id="KNX36641.1"/>
    </source>
</evidence>
<feature type="transmembrane region" description="Helical" evidence="1">
    <location>
        <begin position="87"/>
        <end position="107"/>
    </location>
</feature>
<feature type="transmembrane region" description="Helical" evidence="1">
    <location>
        <begin position="12"/>
        <end position="31"/>
    </location>
</feature>